<dbReference type="RefSeq" id="WP_064674836.1">
    <property type="nucleotide sequence ID" value="NZ_CP011807.3"/>
</dbReference>
<name>A0A173GZY7_9BURK</name>
<organism evidence="1 2">
    <name type="scientific">Pandoraea faecigallinarum</name>
    <dbReference type="NCBI Taxonomy" id="656179"/>
    <lineage>
        <taxon>Bacteria</taxon>
        <taxon>Pseudomonadati</taxon>
        <taxon>Pseudomonadota</taxon>
        <taxon>Betaproteobacteria</taxon>
        <taxon>Burkholderiales</taxon>
        <taxon>Burkholderiaceae</taxon>
        <taxon>Pandoraea</taxon>
    </lineage>
</organism>
<keyword evidence="2" id="KW-1185">Reference proteome</keyword>
<sequence length="63" mass="6555">MSEIQMNLSVSADQSAMAETIDYVRQQIVSAFAVQAELLGGGPRICISCGATPNSAGTLPCDH</sequence>
<dbReference type="EMBL" id="CP011807">
    <property type="protein sequence ID" value="ANI21755.1"/>
    <property type="molecule type" value="Genomic_DNA"/>
</dbReference>
<protein>
    <submittedName>
        <fullName evidence="1">Uncharacterized protein</fullName>
    </submittedName>
</protein>
<dbReference type="Proteomes" id="UP000035651">
    <property type="component" value="Chromosome"/>
</dbReference>
<reference evidence="1" key="1">
    <citation type="submission" date="2016-06" db="EMBL/GenBank/DDBJ databases">
        <title>Complete Genome Sequence of Pandoraea faecigallinarum DSM-23572.</title>
        <authorList>
            <person name="Yong D."/>
            <person name="Ee R."/>
            <person name="Lim Y.-L."/>
            <person name="Yin W.-F."/>
            <person name="Chan K.-G."/>
        </authorList>
    </citation>
    <scope>NUCLEOTIDE SEQUENCE</scope>
    <source>
        <strain evidence="1">DSM 23572</strain>
    </source>
</reference>
<proteinExistence type="predicted"/>
<evidence type="ECO:0000313" key="2">
    <source>
        <dbReference type="Proteomes" id="UP000035651"/>
    </source>
</evidence>
<dbReference type="AlphaFoldDB" id="A0A173GZY7"/>
<dbReference type="OrthoDB" id="9971421at2"/>
<evidence type="ECO:0000313" key="1">
    <source>
        <dbReference type="EMBL" id="ANI21755.1"/>
    </source>
</evidence>
<accession>A0A173GZY7</accession>
<gene>
    <name evidence="1" type="ORF">AB870_26005</name>
</gene>